<evidence type="ECO:0000313" key="2">
    <source>
        <dbReference type="Proteomes" id="UP001390339"/>
    </source>
</evidence>
<protein>
    <submittedName>
        <fullName evidence="1">Uncharacterized protein</fullName>
    </submittedName>
</protein>
<organism evidence="1 2">
    <name type="scientific">Apiospora arundinis</name>
    <dbReference type="NCBI Taxonomy" id="335852"/>
    <lineage>
        <taxon>Eukaryota</taxon>
        <taxon>Fungi</taxon>
        <taxon>Dikarya</taxon>
        <taxon>Ascomycota</taxon>
        <taxon>Pezizomycotina</taxon>
        <taxon>Sordariomycetes</taxon>
        <taxon>Xylariomycetidae</taxon>
        <taxon>Amphisphaeriales</taxon>
        <taxon>Apiosporaceae</taxon>
        <taxon>Apiospora</taxon>
    </lineage>
</organism>
<evidence type="ECO:0000313" key="1">
    <source>
        <dbReference type="EMBL" id="KAK8855145.1"/>
    </source>
</evidence>
<name>A0ABR2HYP1_9PEZI</name>
<comment type="caution">
    <text evidence="1">The sequence shown here is derived from an EMBL/GenBank/DDBJ whole genome shotgun (WGS) entry which is preliminary data.</text>
</comment>
<gene>
    <name evidence="1" type="ORF">PGQ11_011057</name>
</gene>
<proteinExistence type="predicted"/>
<accession>A0ABR2HYP1</accession>
<dbReference type="EMBL" id="JAPCWZ010000007">
    <property type="protein sequence ID" value="KAK8855145.1"/>
    <property type="molecule type" value="Genomic_DNA"/>
</dbReference>
<reference evidence="1 2" key="1">
    <citation type="journal article" date="2024" name="IMA Fungus">
        <title>Apiospora arundinis, a panoply of carbohydrate-active enzymes and secondary metabolites.</title>
        <authorList>
            <person name="Sorensen T."/>
            <person name="Petersen C."/>
            <person name="Muurmann A.T."/>
            <person name="Christiansen J.V."/>
            <person name="Brundto M.L."/>
            <person name="Overgaard C.K."/>
            <person name="Boysen A.T."/>
            <person name="Wollenberg R.D."/>
            <person name="Larsen T.O."/>
            <person name="Sorensen J.L."/>
            <person name="Nielsen K.L."/>
            <person name="Sondergaard T.E."/>
        </authorList>
    </citation>
    <scope>NUCLEOTIDE SEQUENCE [LARGE SCALE GENOMIC DNA]</scope>
    <source>
        <strain evidence="1 2">AAU 773</strain>
    </source>
</reference>
<keyword evidence="2" id="KW-1185">Reference proteome</keyword>
<sequence>MALVTNLEILEASEIPDGKDCQISNCAGYNTIFDKYTLTFRPNSSTLCSRCTARTKTIKGMITARKWLSWRAFVAMRDVVYEPKLQPAVRAIIDEVKPEEGYEIGRPIQRSDEVELWIGTRTELDADTQKALQVKLHQVVNEEFEEDMRRYINSFKFYYGPRRAASEMMRNA</sequence>
<dbReference type="Proteomes" id="UP001390339">
    <property type="component" value="Unassembled WGS sequence"/>
</dbReference>